<keyword evidence="4" id="KW-0540">Nuclease</keyword>
<dbReference type="SMART" id="SM00849">
    <property type="entry name" value="Lactamase_B"/>
    <property type="match status" value="1"/>
</dbReference>
<name>A0A5E8H7K3_ROSAD</name>
<sequence>MDLSITFLGGVGTVTGSKYLLETNGLRILVDCGLFQGYKQLRLRNWAALPVEPVSIDAVILTHAHLDHSGYVPLLIRNGFKGPVICTQGTKDLCEILLPDSGFLQEKDADFANRHGYSKHQPALPLYTKKDAEKSLESFQTVAFDTPHDVLGKLTVCFKCAGHILGAAIVEVSIKGRKIVFSGDLGRYGDATMLDPAPIREADYLLVESTYGNRLHEALEPEEILAEAISTTARRGGTVIIPAFAVGRAQSILLHIHRMKKAQRIPDLPVFLDSPMAIRASNVFQDHVGVHRLTAQECDWERNAVRYTESVEQSKSLSQNRMPKVIISASGMATGGRVLHHLKHYAPDPRNLILFAGYQAGGTRGAAISAGAKSVKIHGHEVPIRAKVSNLDMLSAHADANEIMQWLGNFERPPTLTFVTHGEPDASDQLRHRIESELGWRCSVPYYLETTALV</sequence>
<dbReference type="SMART" id="SM01027">
    <property type="entry name" value="Beta-Casp"/>
    <property type="match status" value="1"/>
</dbReference>
<dbReference type="InterPro" id="IPR036866">
    <property type="entry name" value="RibonucZ/Hydroxyglut_hydro"/>
</dbReference>
<dbReference type="InterPro" id="IPR050698">
    <property type="entry name" value="MBL"/>
</dbReference>
<dbReference type="Gene3D" id="3.40.50.10890">
    <property type="match status" value="1"/>
</dbReference>
<accession>A0A5E8H7K3</accession>
<dbReference type="GO" id="GO:0004527">
    <property type="term" value="F:exonuclease activity"/>
    <property type="evidence" value="ECO:0007669"/>
    <property type="project" value="UniProtKB-KW"/>
</dbReference>
<evidence type="ECO:0000256" key="1">
    <source>
        <dbReference type="ARBA" id="ARBA00022801"/>
    </source>
</evidence>
<comment type="caution">
    <text evidence="4">The sequence shown here is derived from an EMBL/GenBank/DDBJ whole genome shotgun (WGS) entry which is preliminary data.</text>
</comment>
<evidence type="ECO:0000313" key="4">
    <source>
        <dbReference type="EMBL" id="EEE48061.2"/>
    </source>
</evidence>
<keyword evidence="1" id="KW-0378">Hydrolase</keyword>
<organism evidence="4 5">
    <name type="scientific">Roseibium alexandrii (strain DSM 17067 / NCIMB 14079 / DFL-11)</name>
    <name type="common">Labrenzia alexandrii</name>
    <dbReference type="NCBI Taxonomy" id="244592"/>
    <lineage>
        <taxon>Bacteria</taxon>
        <taxon>Pseudomonadati</taxon>
        <taxon>Pseudomonadota</taxon>
        <taxon>Alphaproteobacteria</taxon>
        <taxon>Hyphomicrobiales</taxon>
        <taxon>Stappiaceae</taxon>
        <taxon>Roseibium</taxon>
    </lineage>
</organism>
<dbReference type="Gene3D" id="3.60.15.10">
    <property type="entry name" value="Ribonuclease Z/Hydroxyacylglutathione hydrolase-like"/>
    <property type="match status" value="1"/>
</dbReference>
<dbReference type="EMBL" id="ACCU02000006">
    <property type="protein sequence ID" value="EEE48061.2"/>
    <property type="molecule type" value="Genomic_DNA"/>
</dbReference>
<geneLocation type="plasmid" evidence="5">
    <name>pladfl_2</name>
</geneLocation>
<protein>
    <submittedName>
        <fullName evidence="4">Putative exonuclease of the beta-lactamase fold involved in RNA processing</fullName>
    </submittedName>
</protein>
<evidence type="ECO:0000313" key="5">
    <source>
        <dbReference type="Proteomes" id="UP000004703"/>
    </source>
</evidence>
<dbReference type="InterPro" id="IPR022712">
    <property type="entry name" value="Beta_Casp"/>
</dbReference>
<dbReference type="PANTHER" id="PTHR11203">
    <property type="entry name" value="CLEAVAGE AND POLYADENYLATION SPECIFICITY FACTOR FAMILY MEMBER"/>
    <property type="match status" value="1"/>
</dbReference>
<keyword evidence="4" id="KW-0614">Plasmid</keyword>
<dbReference type="RefSeq" id="WP_209002916.1">
    <property type="nucleotide sequence ID" value="NZ_CM011004.1"/>
</dbReference>
<dbReference type="InterPro" id="IPR001279">
    <property type="entry name" value="Metallo-B-lactamas"/>
</dbReference>
<reference evidence="4 5" key="2">
    <citation type="submission" date="2013-04" db="EMBL/GenBank/DDBJ databases">
        <authorList>
            <person name="Fiebig A."/>
            <person name="Pradella S."/>
            <person name="Wagner-Doebler I."/>
        </authorList>
    </citation>
    <scope>NUCLEOTIDE SEQUENCE [LARGE SCALE GENOMIC DNA]</scope>
    <source>
        <strain evidence="5">DSM 17067 / NCIMB 14079 / DFL-11</strain>
        <plasmid evidence="5">pladfl_2</plasmid>
    </source>
</reference>
<dbReference type="Pfam" id="PF00753">
    <property type="entry name" value="Lactamase_B"/>
    <property type="match status" value="1"/>
</dbReference>
<dbReference type="InterPro" id="IPR011108">
    <property type="entry name" value="RMMBL"/>
</dbReference>
<evidence type="ECO:0000259" key="2">
    <source>
        <dbReference type="SMART" id="SM00849"/>
    </source>
</evidence>
<dbReference type="Pfam" id="PF07521">
    <property type="entry name" value="RMMBL"/>
    <property type="match status" value="1"/>
</dbReference>
<gene>
    <name evidence="4" type="ORF">SADFL11_122</name>
</gene>
<feature type="domain" description="Metallo-beta-lactamase" evidence="2">
    <location>
        <begin position="15"/>
        <end position="229"/>
    </location>
</feature>
<dbReference type="GO" id="GO:0004521">
    <property type="term" value="F:RNA endonuclease activity"/>
    <property type="evidence" value="ECO:0007669"/>
    <property type="project" value="TreeGrafter"/>
</dbReference>
<dbReference type="SUPFAM" id="SSF56281">
    <property type="entry name" value="Metallo-hydrolase/oxidoreductase"/>
    <property type="match status" value="1"/>
</dbReference>
<feature type="domain" description="Beta-Casp" evidence="3">
    <location>
        <begin position="249"/>
        <end position="368"/>
    </location>
</feature>
<dbReference type="AlphaFoldDB" id="A0A5E8H7K3"/>
<keyword evidence="4" id="KW-0269">Exonuclease</keyword>
<proteinExistence type="predicted"/>
<dbReference type="CDD" id="cd16295">
    <property type="entry name" value="TTHA0252-CPSF-like_MBL-fold"/>
    <property type="match status" value="1"/>
</dbReference>
<evidence type="ECO:0000259" key="3">
    <source>
        <dbReference type="SMART" id="SM01027"/>
    </source>
</evidence>
<reference evidence="4 5" key="1">
    <citation type="submission" date="2008-01" db="EMBL/GenBank/DDBJ databases">
        <authorList>
            <person name="Wagner-Dobler I."/>
            <person name="Ferriera S."/>
            <person name="Johnson J."/>
            <person name="Kravitz S."/>
            <person name="Beeson K."/>
            <person name="Sutton G."/>
            <person name="Rogers Y.-H."/>
            <person name="Friedman R."/>
            <person name="Frazier M."/>
            <person name="Venter J.C."/>
        </authorList>
    </citation>
    <scope>NUCLEOTIDE SEQUENCE [LARGE SCALE GENOMIC DNA]</scope>
    <source>
        <strain evidence="5">DSM 17067 / NCIMB 14079 / DFL-11</strain>
        <plasmid evidence="5">pladfl_2</plasmid>
    </source>
</reference>
<dbReference type="PANTHER" id="PTHR11203:SF37">
    <property type="entry name" value="INTEGRATOR COMPLEX SUBUNIT 11"/>
    <property type="match status" value="1"/>
</dbReference>
<dbReference type="Pfam" id="PF10996">
    <property type="entry name" value="Beta-Casp"/>
    <property type="match status" value="1"/>
</dbReference>
<dbReference type="Proteomes" id="UP000004703">
    <property type="component" value="Plasmid pLADFL_2"/>
</dbReference>